<reference evidence="3" key="1">
    <citation type="submission" date="2021-02" db="EMBL/GenBank/DDBJ databases">
        <authorList>
            <person name="Nowell W R."/>
        </authorList>
    </citation>
    <scope>NUCLEOTIDE SEQUENCE</scope>
</reference>
<protein>
    <submittedName>
        <fullName evidence="3">Uncharacterized protein</fullName>
    </submittedName>
</protein>
<feature type="region of interest" description="Disordered" evidence="1">
    <location>
        <begin position="54"/>
        <end position="73"/>
    </location>
</feature>
<evidence type="ECO:0000313" key="2">
    <source>
        <dbReference type="EMBL" id="CAF1375379.1"/>
    </source>
</evidence>
<evidence type="ECO:0000256" key="1">
    <source>
        <dbReference type="SAM" id="MobiDB-lite"/>
    </source>
</evidence>
<sequence length="73" mass="8117">MSISQGEVLQFGKTDENRERLLHYGRGLPQFLFLQHELGPGFEVVIHPTTAALHAPHAPTGQSQLAAEQPFLR</sequence>
<organism evidence="3 4">
    <name type="scientific">Didymodactylos carnosus</name>
    <dbReference type="NCBI Taxonomy" id="1234261"/>
    <lineage>
        <taxon>Eukaryota</taxon>
        <taxon>Metazoa</taxon>
        <taxon>Spiralia</taxon>
        <taxon>Gnathifera</taxon>
        <taxon>Rotifera</taxon>
        <taxon>Eurotatoria</taxon>
        <taxon>Bdelloidea</taxon>
        <taxon>Philodinida</taxon>
        <taxon>Philodinidae</taxon>
        <taxon>Didymodactylos</taxon>
    </lineage>
</organism>
<evidence type="ECO:0000313" key="4">
    <source>
        <dbReference type="Proteomes" id="UP000682733"/>
    </source>
</evidence>
<evidence type="ECO:0000313" key="3">
    <source>
        <dbReference type="EMBL" id="CAF4184249.1"/>
    </source>
</evidence>
<name>A0A8S2S560_9BILA</name>
<dbReference type="Proteomes" id="UP000677228">
    <property type="component" value="Unassembled WGS sequence"/>
</dbReference>
<dbReference type="Proteomes" id="UP000682733">
    <property type="component" value="Unassembled WGS sequence"/>
</dbReference>
<gene>
    <name evidence="2" type="ORF">OVA965_LOCUS31865</name>
    <name evidence="3" type="ORF">TMI583_LOCUS32709</name>
</gene>
<proteinExistence type="predicted"/>
<accession>A0A8S2S560</accession>
<comment type="caution">
    <text evidence="3">The sequence shown here is derived from an EMBL/GenBank/DDBJ whole genome shotgun (WGS) entry which is preliminary data.</text>
</comment>
<dbReference type="AlphaFoldDB" id="A0A8S2S560"/>
<dbReference type="EMBL" id="CAJNOK010024343">
    <property type="protein sequence ID" value="CAF1375379.1"/>
    <property type="molecule type" value="Genomic_DNA"/>
</dbReference>
<dbReference type="EMBL" id="CAJOBA010046020">
    <property type="protein sequence ID" value="CAF4184249.1"/>
    <property type="molecule type" value="Genomic_DNA"/>
</dbReference>